<feature type="chain" id="PRO_5022684761" evidence="5">
    <location>
        <begin position="19"/>
        <end position="538"/>
    </location>
</feature>
<dbReference type="GO" id="GO:0015833">
    <property type="term" value="P:peptide transport"/>
    <property type="evidence" value="ECO:0007669"/>
    <property type="project" value="TreeGrafter"/>
</dbReference>
<dbReference type="Gene3D" id="3.90.76.10">
    <property type="entry name" value="Dipeptide-binding Protein, Domain 1"/>
    <property type="match status" value="1"/>
</dbReference>
<dbReference type="FunFam" id="3.90.76.10:FF:000001">
    <property type="entry name" value="Oligopeptide ABC transporter substrate-binding protein"/>
    <property type="match status" value="1"/>
</dbReference>
<dbReference type="OrthoDB" id="9801912at2"/>
<evidence type="ECO:0000313" key="8">
    <source>
        <dbReference type="Proteomes" id="UP000323176"/>
    </source>
</evidence>
<evidence type="ECO:0000256" key="5">
    <source>
        <dbReference type="SAM" id="SignalP"/>
    </source>
</evidence>
<protein>
    <submittedName>
        <fullName evidence="7">Peptide ABC transporter substrate-binding protein</fullName>
    </submittedName>
</protein>
<dbReference type="Proteomes" id="UP000323176">
    <property type="component" value="Unassembled WGS sequence"/>
</dbReference>
<name>A0A5C8EWD5_BRAPL</name>
<dbReference type="Gene3D" id="3.10.105.10">
    <property type="entry name" value="Dipeptide-binding Protein, Domain 3"/>
    <property type="match status" value="1"/>
</dbReference>
<dbReference type="InterPro" id="IPR000914">
    <property type="entry name" value="SBP_5_dom"/>
</dbReference>
<dbReference type="Pfam" id="PF00496">
    <property type="entry name" value="SBP_bac_5"/>
    <property type="match status" value="1"/>
</dbReference>
<evidence type="ECO:0000256" key="2">
    <source>
        <dbReference type="ARBA" id="ARBA00005695"/>
    </source>
</evidence>
<dbReference type="GO" id="GO:1904680">
    <property type="term" value="F:peptide transmembrane transporter activity"/>
    <property type="evidence" value="ECO:0007669"/>
    <property type="project" value="TreeGrafter"/>
</dbReference>
<dbReference type="PANTHER" id="PTHR30290">
    <property type="entry name" value="PERIPLASMIC BINDING COMPONENT OF ABC TRANSPORTER"/>
    <property type="match status" value="1"/>
</dbReference>
<comment type="similarity">
    <text evidence="2">Belongs to the bacterial solute-binding protein 5 family.</text>
</comment>
<keyword evidence="3" id="KW-0813">Transport</keyword>
<dbReference type="GO" id="GO:0043190">
    <property type="term" value="C:ATP-binding cassette (ABC) transporter complex"/>
    <property type="evidence" value="ECO:0007669"/>
    <property type="project" value="InterPro"/>
</dbReference>
<dbReference type="PIRSF" id="PIRSF002741">
    <property type="entry name" value="MppA"/>
    <property type="match status" value="1"/>
</dbReference>
<evidence type="ECO:0000256" key="3">
    <source>
        <dbReference type="ARBA" id="ARBA00022448"/>
    </source>
</evidence>
<feature type="signal peptide" evidence="5">
    <location>
        <begin position="1"/>
        <end position="18"/>
    </location>
</feature>
<dbReference type="AlphaFoldDB" id="A0A5C8EWD5"/>
<dbReference type="GO" id="GO:0030288">
    <property type="term" value="C:outer membrane-bounded periplasmic space"/>
    <property type="evidence" value="ECO:0007669"/>
    <property type="project" value="UniProtKB-ARBA"/>
</dbReference>
<feature type="domain" description="Solute-binding protein family 5" evidence="6">
    <location>
        <begin position="71"/>
        <end position="455"/>
    </location>
</feature>
<keyword evidence="4 5" id="KW-0732">Signal</keyword>
<proteinExistence type="inferred from homology"/>
<gene>
    <name evidence="7" type="ORF">EPJ72_06605</name>
</gene>
<dbReference type="Gene3D" id="3.40.190.10">
    <property type="entry name" value="Periplasmic binding protein-like II"/>
    <property type="match status" value="1"/>
</dbReference>
<evidence type="ECO:0000256" key="4">
    <source>
        <dbReference type="ARBA" id="ARBA00022729"/>
    </source>
</evidence>
<organism evidence="7 8">
    <name type="scientific">Brachyspira pilosicoli</name>
    <name type="common">Serpulina pilosicoli</name>
    <dbReference type="NCBI Taxonomy" id="52584"/>
    <lineage>
        <taxon>Bacteria</taxon>
        <taxon>Pseudomonadati</taxon>
        <taxon>Spirochaetota</taxon>
        <taxon>Spirochaetia</taxon>
        <taxon>Brachyspirales</taxon>
        <taxon>Brachyspiraceae</taxon>
        <taxon>Brachyspira</taxon>
    </lineage>
</organism>
<evidence type="ECO:0000313" key="7">
    <source>
        <dbReference type="EMBL" id="TXJ41728.1"/>
    </source>
</evidence>
<dbReference type="EMBL" id="SAXY01000042">
    <property type="protein sequence ID" value="TXJ41728.1"/>
    <property type="molecule type" value="Genomic_DNA"/>
</dbReference>
<comment type="caution">
    <text evidence="7">The sequence shown here is derived from an EMBL/GenBank/DDBJ whole genome shotgun (WGS) entry which is preliminary data.</text>
</comment>
<evidence type="ECO:0000259" key="6">
    <source>
        <dbReference type="Pfam" id="PF00496"/>
    </source>
</evidence>
<dbReference type="InterPro" id="IPR030678">
    <property type="entry name" value="Peptide/Ni-bd"/>
</dbReference>
<dbReference type="SUPFAM" id="SSF53850">
    <property type="entry name" value="Periplasmic binding protein-like II"/>
    <property type="match status" value="1"/>
</dbReference>
<dbReference type="FunFam" id="3.10.105.10:FF:000001">
    <property type="entry name" value="Oligopeptide ABC transporter, oligopeptide-binding protein"/>
    <property type="match status" value="1"/>
</dbReference>
<comment type="subcellular location">
    <subcellularLocation>
        <location evidence="1">Cell envelope</location>
    </subcellularLocation>
</comment>
<accession>A0A5C8EWD5</accession>
<evidence type="ECO:0000256" key="1">
    <source>
        <dbReference type="ARBA" id="ARBA00004196"/>
    </source>
</evidence>
<sequence>MSKFIKFLLLAYSIFLFASCGGGNIHEEGVLRLNVGPEPQTIDPTLNSAIDGSMYIIHAFEGLAQKDKEGKIVGGVAESWDISENGTKYVFHIRSNAKWSDGKPVVADDFVYSWRRAADPKTAANYSYQMEPLKNAKKITAGQMPVESLGVKAIDDNTLEVTLEAPTPYFDQLMAYPVYFPLRRDIVEANPDTWTMSADTYIGNGPFKMTEREIDSRIVMEVNTNYWNLSAIVPKKLIFILMDNPTSVVAGIKDGSIYFSNRVPTQDMDTLKEEGYLEIKPYLGLYYYSLNVTNEALRDKRVRRALALAIDRNYIVEQVTRGGQTPAAAVVPPQISDITGSFRENGMDSFSLNPEDYQKNIEEAKKLLAEAGYPNGENFPVLEFKTNPGEHTSIFEAIQQMWKNNLGIDTTIVSEEWAVFQSSRYSRTYVIARNGWIGDYDDPMTFLGMFLSYSPQNVESYNSAIYDRLLANASATDDNNIRMPLLHRAEELFMEDMAIIPIYYYTLPLLVNDNLKDVQYDVLGKHKFFYAYYYNTEK</sequence>
<dbReference type="PROSITE" id="PS51257">
    <property type="entry name" value="PROKAR_LIPOPROTEIN"/>
    <property type="match status" value="1"/>
</dbReference>
<dbReference type="CDD" id="cd08504">
    <property type="entry name" value="PBP2_OppA"/>
    <property type="match status" value="1"/>
</dbReference>
<dbReference type="PANTHER" id="PTHR30290:SF10">
    <property type="entry name" value="PERIPLASMIC OLIGOPEPTIDE-BINDING PROTEIN-RELATED"/>
    <property type="match status" value="1"/>
</dbReference>
<reference evidence="7 8" key="1">
    <citation type="journal article" date="1992" name="Lakartidningen">
        <title>[Penicillin V and not amoxicillin is the first choice preparation in acute otitis].</title>
        <authorList>
            <person name="Kamme C."/>
            <person name="Lundgren K."/>
            <person name="Prellner K."/>
        </authorList>
    </citation>
    <scope>NUCLEOTIDE SEQUENCE [LARGE SCALE GENOMIC DNA]</scope>
    <source>
        <strain evidence="7 8">PC5538III-hc</strain>
    </source>
</reference>
<dbReference type="InterPro" id="IPR039424">
    <property type="entry name" value="SBP_5"/>
</dbReference>